<keyword evidence="1" id="KW-1133">Transmembrane helix</keyword>
<accession>A0A4Y1WX89</accession>
<feature type="transmembrane region" description="Helical" evidence="1">
    <location>
        <begin position="76"/>
        <end position="94"/>
    </location>
</feature>
<gene>
    <name evidence="2" type="ORF">A5CBH24_26680</name>
</gene>
<proteinExistence type="predicted"/>
<reference evidence="3" key="1">
    <citation type="submission" date="2019-06" db="EMBL/GenBank/DDBJ databases">
        <title>Alistipes onderdonkii subsp. vulgaris subsp. nov., Alistipes dispar sp. nov. and Alistipes communis sp. nov., isolated from human faeces, and creation of Alistipes onderdonkii subsp. onderdonkii subsp. nov.</title>
        <authorList>
            <person name="Sakamoto M."/>
            <person name="Ikeyama N."/>
            <person name="Ogata Y."/>
            <person name="Suda W."/>
            <person name="Iino T."/>
            <person name="Hattori M."/>
            <person name="Ohkuma M."/>
        </authorList>
    </citation>
    <scope>NUCLEOTIDE SEQUENCE [LARGE SCALE GENOMIC DNA]</scope>
    <source>
        <strain evidence="3">5CBH24</strain>
    </source>
</reference>
<dbReference type="RefSeq" id="WP_019129272.1">
    <property type="nucleotide sequence ID" value="NZ_AP019735.1"/>
</dbReference>
<protein>
    <submittedName>
        <fullName evidence="2">Uncharacterized protein</fullName>
    </submittedName>
</protein>
<keyword evidence="3" id="KW-1185">Reference proteome</keyword>
<dbReference type="Proteomes" id="UP000318946">
    <property type="component" value="Chromosome"/>
</dbReference>
<dbReference type="GeneID" id="78343377"/>
<dbReference type="KEGG" id="acou:A5CBH24_26680"/>
<evidence type="ECO:0000313" key="2">
    <source>
        <dbReference type="EMBL" id="BBL05355.1"/>
    </source>
</evidence>
<keyword evidence="1" id="KW-0472">Membrane</keyword>
<evidence type="ECO:0000256" key="1">
    <source>
        <dbReference type="SAM" id="Phobius"/>
    </source>
</evidence>
<dbReference type="EMBL" id="AP019735">
    <property type="protein sequence ID" value="BBL05355.1"/>
    <property type="molecule type" value="Genomic_DNA"/>
</dbReference>
<sequence length="147" mass="16823">MLGFSPFKKHANKFNYIPRYYDPEEERRAQRRAELLGESPEHAKHEYVPGQYVRTARTARAARREAERSTRSKRRFGVLLTGIVVLLLFFVVIYPKLTSMMRRGVAPAVPAAVESRAAVSDLDQSGISDVEWQQMPITVVPNDYEGR</sequence>
<keyword evidence="1" id="KW-0812">Transmembrane</keyword>
<organism evidence="2 3">
    <name type="scientific">Alistipes communis</name>
    <dbReference type="NCBI Taxonomy" id="2585118"/>
    <lineage>
        <taxon>Bacteria</taxon>
        <taxon>Pseudomonadati</taxon>
        <taxon>Bacteroidota</taxon>
        <taxon>Bacteroidia</taxon>
        <taxon>Bacteroidales</taxon>
        <taxon>Rikenellaceae</taxon>
        <taxon>Alistipes</taxon>
    </lineage>
</organism>
<dbReference type="AlphaFoldDB" id="A0A4Y1WX89"/>
<name>A0A4Y1WX89_9BACT</name>
<evidence type="ECO:0000313" key="3">
    <source>
        <dbReference type="Proteomes" id="UP000318946"/>
    </source>
</evidence>